<evidence type="ECO:0000313" key="3">
    <source>
        <dbReference type="Proteomes" id="UP000501602"/>
    </source>
</evidence>
<accession>A0A6H1UGH1</accession>
<dbReference type="EMBL" id="CP051180">
    <property type="protein sequence ID" value="QIZ78144.1"/>
    <property type="molecule type" value="Genomic_DNA"/>
</dbReference>
<dbReference type="RefSeq" id="WP_168661825.1">
    <property type="nucleotide sequence ID" value="NZ_CP051180.1"/>
</dbReference>
<name>A0A6H1UGH1_9GAMM</name>
<evidence type="ECO:0000256" key="1">
    <source>
        <dbReference type="SAM" id="SignalP"/>
    </source>
</evidence>
<sequence length="260" mass="28052">MFKQLAVTATTVAVMLSAPAQAGSFSINPLKTVTVHSYTSNHGSNSHIIESADSLTLLDFSSDPQSAQELSDYLDRLDKPITKVIVSHVHGDGQHHTAVPAAAAKAPIYTFANTKSELEQLGLYPKAQINVLKPGEQLTNGIKANFSVGAGDTVTLSMPTEGLLWSHHSMYIGFHLPDLSGQYLAMVENYSNNGYQLYIGGHGKVGGPKAPQVFANYQRFCAEAVKSSVDAAEAKAKIVAQYPDWQGDFMLDMILPHAYK</sequence>
<protein>
    <submittedName>
        <fullName evidence="2">MBL fold metallo-hydrolase</fullName>
    </submittedName>
</protein>
<proteinExistence type="predicted"/>
<feature type="signal peptide" evidence="1">
    <location>
        <begin position="1"/>
        <end position="22"/>
    </location>
</feature>
<dbReference type="InterPro" id="IPR036866">
    <property type="entry name" value="RibonucZ/Hydroxyglut_hydro"/>
</dbReference>
<dbReference type="KEGG" id="fes:HER31_15275"/>
<evidence type="ECO:0000313" key="2">
    <source>
        <dbReference type="EMBL" id="QIZ78144.1"/>
    </source>
</evidence>
<keyword evidence="1" id="KW-0732">Signal</keyword>
<reference evidence="2 3" key="1">
    <citation type="submission" date="2020-04" db="EMBL/GenBank/DDBJ databases">
        <title>Ferrimonas sp. S7 isolated from sea water.</title>
        <authorList>
            <person name="Bae S.S."/>
            <person name="Baek K."/>
        </authorList>
    </citation>
    <scope>NUCLEOTIDE SEQUENCE [LARGE SCALE GENOMIC DNA]</scope>
    <source>
        <strain evidence="2 3">S7</strain>
    </source>
</reference>
<dbReference type="Gene3D" id="3.60.15.10">
    <property type="entry name" value="Ribonuclease Z/Hydroxyacylglutathione hydrolase-like"/>
    <property type="match status" value="1"/>
</dbReference>
<organism evidence="2 3">
    <name type="scientific">Ferrimonas lipolytica</name>
    <dbReference type="NCBI Taxonomy" id="2724191"/>
    <lineage>
        <taxon>Bacteria</taxon>
        <taxon>Pseudomonadati</taxon>
        <taxon>Pseudomonadota</taxon>
        <taxon>Gammaproteobacteria</taxon>
        <taxon>Alteromonadales</taxon>
        <taxon>Ferrimonadaceae</taxon>
        <taxon>Ferrimonas</taxon>
    </lineage>
</organism>
<keyword evidence="3" id="KW-1185">Reference proteome</keyword>
<keyword evidence="2" id="KW-0378">Hydrolase</keyword>
<dbReference type="AlphaFoldDB" id="A0A6H1UGH1"/>
<feature type="chain" id="PRO_5026017695" evidence="1">
    <location>
        <begin position="23"/>
        <end position="260"/>
    </location>
</feature>
<gene>
    <name evidence="2" type="ORF">HER31_15275</name>
</gene>
<dbReference type="Proteomes" id="UP000501602">
    <property type="component" value="Chromosome"/>
</dbReference>
<dbReference type="GO" id="GO:0016787">
    <property type="term" value="F:hydrolase activity"/>
    <property type="evidence" value="ECO:0007669"/>
    <property type="project" value="UniProtKB-KW"/>
</dbReference>
<dbReference type="SUPFAM" id="SSF56281">
    <property type="entry name" value="Metallo-hydrolase/oxidoreductase"/>
    <property type="match status" value="1"/>
</dbReference>